<feature type="chain" id="PRO_5046633609" description="Secreted protein" evidence="1">
    <location>
        <begin position="21"/>
        <end position="128"/>
    </location>
</feature>
<keyword evidence="3" id="KW-1185">Reference proteome</keyword>
<comment type="caution">
    <text evidence="2">The sequence shown here is derived from an EMBL/GenBank/DDBJ whole genome shotgun (WGS) entry which is preliminary data.</text>
</comment>
<evidence type="ECO:0008006" key="4">
    <source>
        <dbReference type="Google" id="ProtNLM"/>
    </source>
</evidence>
<sequence>MNMKYLAIIFFISVSKLSFAANESSISFSNALSSTVNVSLSEPNAQQLGSIKECKDVFNKIESMNSEFAQDTQETLIMKNIDDKMLNLKNLLELLPDENKKETCANILVQIESLLPGILELKKAAKNQ</sequence>
<evidence type="ECO:0000256" key="1">
    <source>
        <dbReference type="SAM" id="SignalP"/>
    </source>
</evidence>
<keyword evidence="1" id="KW-0732">Signal</keyword>
<feature type="signal peptide" evidence="1">
    <location>
        <begin position="1"/>
        <end position="20"/>
    </location>
</feature>
<accession>A0ABV6CCL0</accession>
<organism evidence="2 3">
    <name type="scientific">Thorsellia kenyensis</name>
    <dbReference type="NCBI Taxonomy" id="1549888"/>
    <lineage>
        <taxon>Bacteria</taxon>
        <taxon>Pseudomonadati</taxon>
        <taxon>Pseudomonadota</taxon>
        <taxon>Gammaproteobacteria</taxon>
        <taxon>Enterobacterales</taxon>
        <taxon>Thorselliaceae</taxon>
        <taxon>Thorsellia</taxon>
    </lineage>
</organism>
<protein>
    <recommendedName>
        <fullName evidence="4">Secreted protein</fullName>
    </recommendedName>
</protein>
<reference evidence="2 3" key="1">
    <citation type="submission" date="2024-09" db="EMBL/GenBank/DDBJ databases">
        <authorList>
            <person name="Sun Q."/>
            <person name="Mori K."/>
        </authorList>
    </citation>
    <scope>NUCLEOTIDE SEQUENCE [LARGE SCALE GENOMIC DNA]</scope>
    <source>
        <strain evidence="2 3">CCM 8545</strain>
    </source>
</reference>
<name>A0ABV6CCL0_9GAMM</name>
<evidence type="ECO:0000313" key="2">
    <source>
        <dbReference type="EMBL" id="MFC0180729.1"/>
    </source>
</evidence>
<dbReference type="Proteomes" id="UP001589758">
    <property type="component" value="Unassembled WGS sequence"/>
</dbReference>
<proteinExistence type="predicted"/>
<dbReference type="RefSeq" id="WP_385877855.1">
    <property type="nucleotide sequence ID" value="NZ_JBHLXE010000108.1"/>
</dbReference>
<dbReference type="EMBL" id="JBHLXE010000108">
    <property type="protein sequence ID" value="MFC0180729.1"/>
    <property type="molecule type" value="Genomic_DNA"/>
</dbReference>
<evidence type="ECO:0000313" key="3">
    <source>
        <dbReference type="Proteomes" id="UP001589758"/>
    </source>
</evidence>
<gene>
    <name evidence="2" type="ORF">ACFFIT_11670</name>
</gene>